<dbReference type="InterPro" id="IPR045005">
    <property type="entry name" value="BPM1-6"/>
</dbReference>
<proteinExistence type="predicted"/>
<protein>
    <recommendedName>
        <fullName evidence="2">MATH domain-containing protein</fullName>
    </recommendedName>
</protein>
<dbReference type="Pfam" id="PF22486">
    <property type="entry name" value="MATH_2"/>
    <property type="match status" value="1"/>
</dbReference>
<evidence type="ECO:0000313" key="4">
    <source>
        <dbReference type="EnsemblPlants" id="KQJ95700"/>
    </source>
</evidence>
<dbReference type="PANTHER" id="PTHR26379:SF480">
    <property type="entry name" value="MATH DOMAIN-CONTAINING PROTEIN"/>
    <property type="match status" value="1"/>
</dbReference>
<dbReference type="CDD" id="cd00121">
    <property type="entry name" value="MATH"/>
    <property type="match status" value="1"/>
</dbReference>
<organism evidence="3">
    <name type="scientific">Brachypodium distachyon</name>
    <name type="common">Purple false brome</name>
    <name type="synonym">Trachynia distachya</name>
    <dbReference type="NCBI Taxonomy" id="15368"/>
    <lineage>
        <taxon>Eukaryota</taxon>
        <taxon>Viridiplantae</taxon>
        <taxon>Streptophyta</taxon>
        <taxon>Embryophyta</taxon>
        <taxon>Tracheophyta</taxon>
        <taxon>Spermatophyta</taxon>
        <taxon>Magnoliopsida</taxon>
        <taxon>Liliopsida</taxon>
        <taxon>Poales</taxon>
        <taxon>Poaceae</taxon>
        <taxon>BOP clade</taxon>
        <taxon>Pooideae</taxon>
        <taxon>Stipodae</taxon>
        <taxon>Brachypodieae</taxon>
        <taxon>Brachypodium</taxon>
    </lineage>
</organism>
<keyword evidence="5" id="KW-1185">Reference proteome</keyword>
<evidence type="ECO:0000313" key="3">
    <source>
        <dbReference type="EMBL" id="KQJ95700.1"/>
    </source>
</evidence>
<dbReference type="InterPro" id="IPR002083">
    <property type="entry name" value="MATH/TRAF_dom"/>
</dbReference>
<dbReference type="Proteomes" id="UP000008810">
    <property type="component" value="Chromosome 3"/>
</dbReference>
<dbReference type="EMBL" id="CM000882">
    <property type="protein sequence ID" value="KQJ95700.1"/>
    <property type="molecule type" value="Genomic_DNA"/>
</dbReference>
<dbReference type="InterPro" id="IPR008974">
    <property type="entry name" value="TRAF-like"/>
</dbReference>
<dbReference type="EnsemblPlants" id="KQJ95700">
    <property type="protein sequence ID" value="KQJ95700"/>
    <property type="gene ID" value="BRADI_3g18615v3"/>
</dbReference>
<reference evidence="4" key="3">
    <citation type="submission" date="2018-08" db="UniProtKB">
        <authorList>
            <consortium name="EnsemblPlants"/>
        </authorList>
    </citation>
    <scope>IDENTIFICATION</scope>
    <source>
        <strain evidence="4">cv. Bd21</strain>
    </source>
</reference>
<sequence length="226" mass="24886">MAESQRPKRKTASRCAPETDRCTHAFEIAGYSIHKGLGGGEFISSATFVVGGGDAQSSKGYVSVFVELLSKHDEVSARASFDLRLVNLATGQSSPVISSPPSGLVFKFFNGKSSPQTWWRGWFMKMSDLEESPYLSDDSIVTECDLTVIKDPIVVDCTNPLEIPFPVPPSDLSRDLAKLLEAGDETDVVLRLKGRFSMPTRSSSQCDRRSSRRSFTGRWPARGRRT</sequence>
<reference evidence="3 4" key="1">
    <citation type="journal article" date="2010" name="Nature">
        <title>Genome sequencing and analysis of the model grass Brachypodium distachyon.</title>
        <authorList>
            <consortium name="International Brachypodium Initiative"/>
        </authorList>
    </citation>
    <scope>NUCLEOTIDE SEQUENCE [LARGE SCALE GENOMIC DNA]</scope>
    <source>
        <strain evidence="3 4">Bd21</strain>
    </source>
</reference>
<dbReference type="SUPFAM" id="SSF49599">
    <property type="entry name" value="TRAF domain-like"/>
    <property type="match status" value="1"/>
</dbReference>
<accession>A0A0Q3FBX7</accession>
<dbReference type="Gene3D" id="2.60.210.10">
    <property type="entry name" value="Apoptosis, Tumor Necrosis Factor Receptor Associated Protein 2, Chain A"/>
    <property type="match status" value="1"/>
</dbReference>
<dbReference type="Gramene" id="KQJ95700">
    <property type="protein sequence ID" value="KQJ95700"/>
    <property type="gene ID" value="BRADI_3g18615v3"/>
</dbReference>
<evidence type="ECO:0000313" key="5">
    <source>
        <dbReference type="Proteomes" id="UP000008810"/>
    </source>
</evidence>
<name>A0A0Q3FBX7_BRADI</name>
<evidence type="ECO:0000259" key="2">
    <source>
        <dbReference type="Pfam" id="PF22486"/>
    </source>
</evidence>
<dbReference type="OrthoDB" id="679721at2759"/>
<feature type="region of interest" description="Disordered" evidence="1">
    <location>
        <begin position="198"/>
        <end position="226"/>
    </location>
</feature>
<dbReference type="AlphaFoldDB" id="A0A0Q3FBX7"/>
<feature type="domain" description="MATH" evidence="2">
    <location>
        <begin position="23"/>
        <end position="145"/>
    </location>
</feature>
<dbReference type="PANTHER" id="PTHR26379">
    <property type="entry name" value="BTB/POZ AND MATH DOMAIN-CONTAINING PROTEIN 1"/>
    <property type="match status" value="1"/>
</dbReference>
<gene>
    <name evidence="3" type="ORF">BRADI_3g18615v3</name>
</gene>
<dbReference type="GO" id="GO:0016567">
    <property type="term" value="P:protein ubiquitination"/>
    <property type="evidence" value="ECO:0007669"/>
    <property type="project" value="InterPro"/>
</dbReference>
<evidence type="ECO:0000256" key="1">
    <source>
        <dbReference type="SAM" id="MobiDB-lite"/>
    </source>
</evidence>
<reference evidence="3" key="2">
    <citation type="submission" date="2017-06" db="EMBL/GenBank/DDBJ databases">
        <title>WGS assembly of Brachypodium distachyon.</title>
        <authorList>
            <consortium name="The International Brachypodium Initiative"/>
            <person name="Lucas S."/>
            <person name="Harmon-Smith M."/>
            <person name="Lail K."/>
            <person name="Tice H."/>
            <person name="Grimwood J."/>
            <person name="Bruce D."/>
            <person name="Barry K."/>
            <person name="Shu S."/>
            <person name="Lindquist E."/>
            <person name="Wang M."/>
            <person name="Pitluck S."/>
            <person name="Vogel J.P."/>
            <person name="Garvin D.F."/>
            <person name="Mockler T.C."/>
            <person name="Schmutz J."/>
            <person name="Rokhsar D."/>
            <person name="Bevan M.W."/>
        </authorList>
    </citation>
    <scope>NUCLEOTIDE SEQUENCE</scope>
    <source>
        <strain evidence="3">Bd21</strain>
    </source>
</reference>
<dbReference type="InParanoid" id="A0A0Q3FBX7"/>